<dbReference type="PANTHER" id="PTHR45691:SF1">
    <property type="entry name" value="FH2 DOMAIN-CONTAINING PROTEIN 1-RELATED"/>
    <property type="match status" value="1"/>
</dbReference>
<dbReference type="Proteomes" id="UP000054350">
    <property type="component" value="Unassembled WGS sequence"/>
</dbReference>
<reference evidence="2 3" key="1">
    <citation type="submission" date="2009-11" db="EMBL/GenBank/DDBJ databases">
        <title>Annotation of Allomyces macrogynus ATCC 38327.</title>
        <authorList>
            <consortium name="The Broad Institute Genome Sequencing Platform"/>
            <person name="Russ C."/>
            <person name="Cuomo C."/>
            <person name="Burger G."/>
            <person name="Gray M.W."/>
            <person name="Holland P.W.H."/>
            <person name="King N."/>
            <person name="Lang F.B.F."/>
            <person name="Roger A.J."/>
            <person name="Ruiz-Trillo I."/>
            <person name="Young S.K."/>
            <person name="Zeng Q."/>
            <person name="Gargeya S."/>
            <person name="Fitzgerald M."/>
            <person name="Haas B."/>
            <person name="Abouelleil A."/>
            <person name="Alvarado L."/>
            <person name="Arachchi H.M."/>
            <person name="Berlin A."/>
            <person name="Chapman S.B."/>
            <person name="Gearin G."/>
            <person name="Goldberg J."/>
            <person name="Griggs A."/>
            <person name="Gujja S."/>
            <person name="Hansen M."/>
            <person name="Heiman D."/>
            <person name="Howarth C."/>
            <person name="Larimer J."/>
            <person name="Lui A."/>
            <person name="MacDonald P.J.P."/>
            <person name="McCowen C."/>
            <person name="Montmayeur A."/>
            <person name="Murphy C."/>
            <person name="Neiman D."/>
            <person name="Pearson M."/>
            <person name="Priest M."/>
            <person name="Roberts A."/>
            <person name="Saif S."/>
            <person name="Shea T."/>
            <person name="Sisk P."/>
            <person name="Stolte C."/>
            <person name="Sykes S."/>
            <person name="Wortman J."/>
            <person name="Nusbaum C."/>
            <person name="Birren B."/>
        </authorList>
    </citation>
    <scope>NUCLEOTIDE SEQUENCE [LARGE SCALE GENOMIC DNA]</scope>
    <source>
        <strain evidence="2 3">ATCC 38327</strain>
    </source>
</reference>
<gene>
    <name evidence="2" type="ORF">AMAG_11063</name>
</gene>
<dbReference type="AlphaFoldDB" id="A0A0L0SST1"/>
<feature type="region of interest" description="Disordered" evidence="1">
    <location>
        <begin position="224"/>
        <end position="245"/>
    </location>
</feature>
<feature type="region of interest" description="Disordered" evidence="1">
    <location>
        <begin position="258"/>
        <end position="289"/>
    </location>
</feature>
<feature type="region of interest" description="Disordered" evidence="1">
    <location>
        <begin position="730"/>
        <end position="789"/>
    </location>
</feature>
<reference evidence="3" key="2">
    <citation type="submission" date="2009-11" db="EMBL/GenBank/DDBJ databases">
        <title>The Genome Sequence of Allomyces macrogynus strain ATCC 38327.</title>
        <authorList>
            <consortium name="The Broad Institute Genome Sequencing Platform"/>
            <person name="Russ C."/>
            <person name="Cuomo C."/>
            <person name="Shea T."/>
            <person name="Young S.K."/>
            <person name="Zeng Q."/>
            <person name="Koehrsen M."/>
            <person name="Haas B."/>
            <person name="Borodovsky M."/>
            <person name="Guigo R."/>
            <person name="Alvarado L."/>
            <person name="Berlin A."/>
            <person name="Borenstein D."/>
            <person name="Chen Z."/>
            <person name="Engels R."/>
            <person name="Freedman E."/>
            <person name="Gellesch M."/>
            <person name="Goldberg J."/>
            <person name="Griggs A."/>
            <person name="Gujja S."/>
            <person name="Heiman D."/>
            <person name="Hepburn T."/>
            <person name="Howarth C."/>
            <person name="Jen D."/>
            <person name="Larson L."/>
            <person name="Lewis B."/>
            <person name="Mehta T."/>
            <person name="Park D."/>
            <person name="Pearson M."/>
            <person name="Roberts A."/>
            <person name="Saif S."/>
            <person name="Shenoy N."/>
            <person name="Sisk P."/>
            <person name="Stolte C."/>
            <person name="Sykes S."/>
            <person name="Walk T."/>
            <person name="White J."/>
            <person name="Yandava C."/>
            <person name="Burger G."/>
            <person name="Gray M.W."/>
            <person name="Holland P.W.H."/>
            <person name="King N."/>
            <person name="Lang F.B.F."/>
            <person name="Roger A.J."/>
            <person name="Ruiz-Trillo I."/>
            <person name="Lander E."/>
            <person name="Nusbaum C."/>
        </authorList>
    </citation>
    <scope>NUCLEOTIDE SEQUENCE [LARGE SCALE GENOMIC DNA]</scope>
    <source>
        <strain evidence="3">ATCC 38327</strain>
    </source>
</reference>
<protein>
    <recommendedName>
        <fullName evidence="4">Transcription factor domain-containing protein</fullName>
    </recommendedName>
</protein>
<accession>A0A0L0SST1</accession>
<dbReference type="OrthoDB" id="2123952at2759"/>
<evidence type="ECO:0000256" key="1">
    <source>
        <dbReference type="SAM" id="MobiDB-lite"/>
    </source>
</evidence>
<evidence type="ECO:0000313" key="3">
    <source>
        <dbReference type="Proteomes" id="UP000054350"/>
    </source>
</evidence>
<evidence type="ECO:0000313" key="2">
    <source>
        <dbReference type="EMBL" id="KNE65435.1"/>
    </source>
</evidence>
<proteinExistence type="predicted"/>
<feature type="compositionally biased region" description="Pro residues" evidence="1">
    <location>
        <begin position="730"/>
        <end position="745"/>
    </location>
</feature>
<dbReference type="GO" id="GO:0005884">
    <property type="term" value="C:actin filament"/>
    <property type="evidence" value="ECO:0007669"/>
    <property type="project" value="TreeGrafter"/>
</dbReference>
<feature type="compositionally biased region" description="Basic and acidic residues" evidence="1">
    <location>
        <begin position="74"/>
        <end position="83"/>
    </location>
</feature>
<dbReference type="VEuPathDB" id="FungiDB:AMAG_11063"/>
<feature type="compositionally biased region" description="Acidic residues" evidence="1">
    <location>
        <begin position="114"/>
        <end position="125"/>
    </location>
</feature>
<dbReference type="InterPro" id="IPR051412">
    <property type="entry name" value="Formin_Homology_Diaphanous_sf"/>
</dbReference>
<dbReference type="PANTHER" id="PTHR45691">
    <property type="entry name" value="PROTEIN DIAPHANOUS"/>
    <property type="match status" value="1"/>
</dbReference>
<dbReference type="CDD" id="cd12148">
    <property type="entry name" value="fungal_TF_MHR"/>
    <property type="match status" value="1"/>
</dbReference>
<feature type="compositionally biased region" description="Low complexity" evidence="1">
    <location>
        <begin position="746"/>
        <end position="765"/>
    </location>
</feature>
<organism evidence="2 3">
    <name type="scientific">Allomyces macrogynus (strain ATCC 38327)</name>
    <name type="common">Allomyces javanicus var. macrogynus</name>
    <dbReference type="NCBI Taxonomy" id="578462"/>
    <lineage>
        <taxon>Eukaryota</taxon>
        <taxon>Fungi</taxon>
        <taxon>Fungi incertae sedis</taxon>
        <taxon>Blastocladiomycota</taxon>
        <taxon>Blastocladiomycetes</taxon>
        <taxon>Blastocladiales</taxon>
        <taxon>Blastocladiaceae</taxon>
        <taxon>Allomyces</taxon>
    </lineage>
</organism>
<feature type="compositionally biased region" description="Low complexity" evidence="1">
    <location>
        <begin position="232"/>
        <end position="245"/>
    </location>
</feature>
<dbReference type="GO" id="GO:0030041">
    <property type="term" value="P:actin filament polymerization"/>
    <property type="evidence" value="ECO:0007669"/>
    <property type="project" value="TreeGrafter"/>
</dbReference>
<sequence length="891" mass="92862">MVLLVAILVGVDGCHVFTGICSPICPVPCPVVGLTGCALHFLLSFLPSPRAPAPSPRYHVHLLLGPRRGRTHQHGRDTVHSPELDYSAASSSAAPSRRTSFGTPATGGARAAEYDDGDRDDDDDPPAAHDVLRSPLLALAAESAVDTHGSLRQFGSERTRSVSSDLGLLAAAAERVSAFDAALSTTVAAINMGTRAPPLDLPPLPPVLRRFAPSPSRTGVLQGVPPPPLPGGPALATPAAHHALASPETLPRATDALRGNNWDQARPPSTHFPSPAAPGARAVDPTSRPGDLPPWLAQKLVHGYRNDLGALAETEWADWTAIEQDVAAGRVSAVTLAACAAAVAVVGPHLAPSVPPAALAASAESWAVQATAMVLSGDDDVSGSDAVMTLTLVARAAVAKCDRDPMPTRGHRAWVALGAALQALDRDLEESDASRRHAASSAWAPTSESRALALVVDVTTMTVSTAARTGRDPAALIPARCLDILSCARAASTSPADVVASHAARLLRVAVDVLHLLNRPRAATVAADPLDPQLVHHLHRTLADLRDLWPADWARPAASPRVLALHATYLAAVMWLHRGATVALDAMANDRLVPPAQEAARAAHHRICVEAADSVVHIVQWLPHHPRALRPVVVAAVVQAALVFAHQDRTAQTDAQQAARVHALGRALEWAMNSVDANRDNLWTWAVRAVDDPPPPWSPGLQALAGRSDAGWWAWWTAVVAAQRQTPPLPPPASLLVHDPPPMPRANPQAPARSPPAAAGTAWHPGLPPPPASAPARHPGTSSDVVDSGRAPVLPSIRLLLQATDVSPVPPPLPHPHPHSHAATDPFRSTSGPVAGNPPPPPPPAFPRVRTMSDLNISDPMDAVSGGARAAAAAAAAASAARNKLTQAPLR</sequence>
<feature type="region of interest" description="Disordered" evidence="1">
    <location>
        <begin position="66"/>
        <end position="129"/>
    </location>
</feature>
<dbReference type="EMBL" id="GG745347">
    <property type="protein sequence ID" value="KNE65435.1"/>
    <property type="molecule type" value="Genomic_DNA"/>
</dbReference>
<feature type="compositionally biased region" description="Pro residues" evidence="1">
    <location>
        <begin position="836"/>
        <end position="846"/>
    </location>
</feature>
<feature type="region of interest" description="Disordered" evidence="1">
    <location>
        <begin position="805"/>
        <end position="861"/>
    </location>
</feature>
<keyword evidence="3" id="KW-1185">Reference proteome</keyword>
<name>A0A0L0SST1_ALLM3</name>
<evidence type="ECO:0008006" key="4">
    <source>
        <dbReference type="Google" id="ProtNLM"/>
    </source>
</evidence>